<evidence type="ECO:0000313" key="4">
    <source>
        <dbReference type="Proteomes" id="UP000076744"/>
    </source>
</evidence>
<dbReference type="PANTHER" id="PTHR42080">
    <property type="entry name" value="SRR1 DOMAIN-CONTAINING PROTEIN"/>
    <property type="match status" value="1"/>
</dbReference>
<organism evidence="3 4">
    <name type="scientific">Cordyceps fumosorosea (strain ARSEF 2679)</name>
    <name type="common">Isaria fumosorosea</name>
    <dbReference type="NCBI Taxonomy" id="1081104"/>
    <lineage>
        <taxon>Eukaryota</taxon>
        <taxon>Fungi</taxon>
        <taxon>Dikarya</taxon>
        <taxon>Ascomycota</taxon>
        <taxon>Pezizomycotina</taxon>
        <taxon>Sordariomycetes</taxon>
        <taxon>Hypocreomycetidae</taxon>
        <taxon>Hypocreales</taxon>
        <taxon>Cordycipitaceae</taxon>
        <taxon>Cordyceps</taxon>
    </lineage>
</organism>
<gene>
    <name evidence="3" type="ORF">ISF_08025</name>
</gene>
<feature type="domain" description="SRR1-like" evidence="2">
    <location>
        <begin position="85"/>
        <end position="245"/>
    </location>
</feature>
<feature type="region of interest" description="Disordered" evidence="1">
    <location>
        <begin position="1"/>
        <end position="44"/>
    </location>
</feature>
<evidence type="ECO:0000259" key="2">
    <source>
        <dbReference type="Pfam" id="PF07985"/>
    </source>
</evidence>
<dbReference type="OrthoDB" id="5318346at2759"/>
<feature type="region of interest" description="Disordered" evidence="1">
    <location>
        <begin position="248"/>
        <end position="354"/>
    </location>
</feature>
<comment type="caution">
    <text evidence="3">The sequence shown here is derived from an EMBL/GenBank/DDBJ whole genome shotgun (WGS) entry which is preliminary data.</text>
</comment>
<dbReference type="AlphaFoldDB" id="A0A167N402"/>
<dbReference type="Pfam" id="PF07985">
    <property type="entry name" value="SRR1"/>
    <property type="match status" value="1"/>
</dbReference>
<dbReference type="STRING" id="1081104.A0A167N402"/>
<keyword evidence="4" id="KW-1185">Reference proteome</keyword>
<protein>
    <submittedName>
        <fullName evidence="3">Sensitivity To Red Light Reduced-like, SRR1</fullName>
    </submittedName>
</protein>
<evidence type="ECO:0000256" key="1">
    <source>
        <dbReference type="SAM" id="MobiDB-lite"/>
    </source>
</evidence>
<reference evidence="3 4" key="1">
    <citation type="journal article" date="2016" name="Genome Biol. Evol.">
        <title>Divergent and convergent evolution of fungal pathogenicity.</title>
        <authorList>
            <person name="Shang Y."/>
            <person name="Xiao G."/>
            <person name="Zheng P."/>
            <person name="Cen K."/>
            <person name="Zhan S."/>
            <person name="Wang C."/>
        </authorList>
    </citation>
    <scope>NUCLEOTIDE SEQUENCE [LARGE SCALE GENOMIC DNA]</scope>
    <source>
        <strain evidence="3 4">ARSEF 2679</strain>
    </source>
</reference>
<dbReference type="Proteomes" id="UP000076744">
    <property type="component" value="Unassembled WGS sequence"/>
</dbReference>
<feature type="compositionally biased region" description="Polar residues" evidence="1">
    <location>
        <begin position="21"/>
        <end position="35"/>
    </location>
</feature>
<feature type="compositionally biased region" description="Basic and acidic residues" evidence="1">
    <location>
        <begin position="344"/>
        <end position="354"/>
    </location>
</feature>
<sequence length="354" mass="38713">MSTDEGWTRVHRKSRRHRPSSAKSIASTQPHSSPDTFAPRTSGVLRPPEALRADYDKLRAEWLASPACAALLRLLDAQPPRVVVPVRRAVCLGIGTFDPADGAWEAKRAAYVQLCAFSTIVSQLEKYTQLSVECVFQDPIFTPSDISFLTALGHRVVPSPAAYALVEGTTLLFAVHLYRPIYAAAFQQPDLPAMFVGTGWDVWDTVTMEEATDLENMKRMDRTYTRHEFPQDAASTAFSSTSIYFAPQGAKPSAARPPSSEQGRGAVVEEASGDASRQGGKALVSADEKADKPVEKDITDKTITDKNTSSKEEPIDEDIINKDTGSKEEPTDKDIINEGTGSKQKVEKRSIGRV</sequence>
<dbReference type="EMBL" id="AZHB01000026">
    <property type="protein sequence ID" value="OAA55104.1"/>
    <property type="molecule type" value="Genomic_DNA"/>
</dbReference>
<name>A0A167N402_CORFA</name>
<dbReference type="InterPro" id="IPR012942">
    <property type="entry name" value="SRR1-like"/>
</dbReference>
<feature type="compositionally biased region" description="Basic residues" evidence="1">
    <location>
        <begin position="9"/>
        <end position="20"/>
    </location>
</feature>
<feature type="compositionally biased region" description="Basic and acidic residues" evidence="1">
    <location>
        <begin position="286"/>
        <end position="336"/>
    </location>
</feature>
<dbReference type="RefSeq" id="XP_018701114.1">
    <property type="nucleotide sequence ID" value="XM_018851628.1"/>
</dbReference>
<evidence type="ECO:0000313" key="3">
    <source>
        <dbReference type="EMBL" id="OAA55104.1"/>
    </source>
</evidence>
<proteinExistence type="predicted"/>
<dbReference type="GeneID" id="30024317"/>
<accession>A0A167N402</accession>
<dbReference type="PANTHER" id="PTHR42080:SF1">
    <property type="entry name" value="SRR1-LIKE DOMAIN-CONTAINING PROTEIN"/>
    <property type="match status" value="1"/>
</dbReference>